<gene>
    <name evidence="3" type="ORF">GGH94_000740</name>
</gene>
<proteinExistence type="predicted"/>
<evidence type="ECO:0000256" key="2">
    <source>
        <dbReference type="SAM" id="MobiDB-lite"/>
    </source>
</evidence>
<accession>A0A9W8IMN5</accession>
<feature type="region of interest" description="Disordered" evidence="2">
    <location>
        <begin position="1"/>
        <end position="76"/>
    </location>
</feature>
<evidence type="ECO:0000313" key="3">
    <source>
        <dbReference type="EMBL" id="KAJ2867564.1"/>
    </source>
</evidence>
<feature type="compositionally biased region" description="Polar residues" evidence="2">
    <location>
        <begin position="1"/>
        <end position="13"/>
    </location>
</feature>
<organism evidence="3 4">
    <name type="scientific">Coemansia aciculifera</name>
    <dbReference type="NCBI Taxonomy" id="417176"/>
    <lineage>
        <taxon>Eukaryota</taxon>
        <taxon>Fungi</taxon>
        <taxon>Fungi incertae sedis</taxon>
        <taxon>Zoopagomycota</taxon>
        <taxon>Kickxellomycotina</taxon>
        <taxon>Kickxellomycetes</taxon>
        <taxon>Kickxellales</taxon>
        <taxon>Kickxellaceae</taxon>
        <taxon>Coemansia</taxon>
    </lineage>
</organism>
<evidence type="ECO:0000256" key="1">
    <source>
        <dbReference type="SAM" id="Coils"/>
    </source>
</evidence>
<protein>
    <submittedName>
        <fullName evidence="3">Uncharacterized protein</fullName>
    </submittedName>
</protein>
<evidence type="ECO:0000313" key="4">
    <source>
        <dbReference type="Proteomes" id="UP001140074"/>
    </source>
</evidence>
<dbReference type="PANTHER" id="PTHR23159">
    <property type="entry name" value="CENTROSOMAL PROTEIN 2"/>
    <property type="match status" value="1"/>
</dbReference>
<feature type="coiled-coil region" evidence="1">
    <location>
        <begin position="101"/>
        <end position="226"/>
    </location>
</feature>
<dbReference type="AlphaFoldDB" id="A0A9W8IMN5"/>
<dbReference type="EMBL" id="JANBUY010000016">
    <property type="protein sequence ID" value="KAJ2867564.1"/>
    <property type="molecule type" value="Genomic_DNA"/>
</dbReference>
<feature type="region of interest" description="Disordered" evidence="2">
    <location>
        <begin position="530"/>
        <end position="596"/>
    </location>
</feature>
<dbReference type="PANTHER" id="PTHR23159:SF31">
    <property type="entry name" value="CENTROSOME-ASSOCIATED PROTEIN CEP250 ISOFORM X1"/>
    <property type="match status" value="1"/>
</dbReference>
<feature type="region of interest" description="Disordered" evidence="2">
    <location>
        <begin position="363"/>
        <end position="392"/>
    </location>
</feature>
<sequence length="1055" mass="115459">MNVSTRARAQTADSAKPATPLRQGTTGSQLAAKSRTASTTPSGIDGVAANSAELAAAHHESSSGEGDGDGDGEGSIVSIPAQNIRQFKEAVVNTSRLLKVFSDQEKELTKAKQEITKFNDEMKRMQSAQQVLQREVDTRSRDLIKANAETDSARSLLLQREEELSRVRGLKEDLEARVAELRRAEPTLDRHAVPPQSPNVAILEEVERLKKEVEAKEGSLKSLRISRDTIRSATKAEVMSIQAKYAREQRDLIYKLETEKKDHEMSLAAKEAELEQEQERLVQEEMELNMRTTQLEDQAADLKAKLEDMAAKYNSSQLELRRLEEQAKGRHTDDRAETLRLQRALKKSEKHIAELEAALQKATSQAKEAARESARAKTKQRPKSTATAADAVSAATEDLAEMDLDELRNEVITLRTDAVHKDETIRRQGVLVEELERKQNPEGRKSRGRTAVLQAEIDELTDQMAVRDKKIEALEAALHIPRDSTDSAAASSADMAAKVAQLDLKLISLEAALKEKEQKVVGLERELREATAAASERPMRLRQPAPARSPSVQAARQALVSSPSKAFLLRNDSQQQQQSDSVRGKPSRMRADVSQNSQNEALYSEIAALRARVAKLQQERAALQELVTEQQVNIRRLRSGVGSSEHPAQTLPVSRARPSAPPPVVTTSTLALASASVQRKRVQLADSPDEVEEAGVIVPKRPKNSSGMLFESMVKTPASSRRSLARLLADPAGDSDVEAIEKLLRDKRISSANRIKRFLNFTQKSPQLVLAALLGMADDLPSLDAAELSKALPSILFSKSDAKADPSGASRIVPSKEVPSVFGHANIRELFTPRHALGAVANLPRGLYDSEATIALLIWALCLRSGQDDFFSSFMQQLSQSIIAPSPDLALSMTCSLTRVFAILSLLADDVQRMRVLLCDLLMDAVDGPHLLPVLANALAVWPKALAMPADTGDADGAPSASSSARSSLSLIIRAFQAVVAGIHDLYAEEHGKDEADELYSVMTEHCGWRRPSDAEFADRIMVEVSEVLRGLEHDSTSYPIVLCAQSVLAPYVSS</sequence>
<feature type="compositionally biased region" description="Low complexity" evidence="2">
    <location>
        <begin position="572"/>
        <end position="581"/>
    </location>
</feature>
<keyword evidence="4" id="KW-1185">Reference proteome</keyword>
<feature type="compositionally biased region" description="Polar residues" evidence="2">
    <location>
        <begin position="22"/>
        <end position="42"/>
    </location>
</feature>
<name>A0A9W8IMN5_9FUNG</name>
<reference evidence="3" key="1">
    <citation type="submission" date="2022-07" db="EMBL/GenBank/DDBJ databases">
        <title>Phylogenomic reconstructions and comparative analyses of Kickxellomycotina fungi.</title>
        <authorList>
            <person name="Reynolds N.K."/>
            <person name="Stajich J.E."/>
            <person name="Barry K."/>
            <person name="Grigoriev I.V."/>
            <person name="Crous P."/>
            <person name="Smith M.E."/>
        </authorList>
    </citation>
    <scope>NUCLEOTIDE SEQUENCE</scope>
    <source>
        <strain evidence="3">RSA 476</strain>
    </source>
</reference>
<keyword evidence="1" id="KW-0175">Coiled coil</keyword>
<feature type="compositionally biased region" description="Polar residues" evidence="2">
    <location>
        <begin position="550"/>
        <end position="564"/>
    </location>
</feature>
<comment type="caution">
    <text evidence="3">The sequence shown here is derived from an EMBL/GenBank/DDBJ whole genome shotgun (WGS) entry which is preliminary data.</text>
</comment>
<dbReference type="Proteomes" id="UP001140074">
    <property type="component" value="Unassembled WGS sequence"/>
</dbReference>
<feature type="region of interest" description="Disordered" evidence="2">
    <location>
        <begin position="639"/>
        <end position="665"/>
    </location>
</feature>
<feature type="coiled-coil region" evidence="1">
    <location>
        <begin position="599"/>
        <end position="633"/>
    </location>
</feature>